<evidence type="ECO:0000313" key="1">
    <source>
        <dbReference type="EMBL" id="SZX77402.1"/>
    </source>
</evidence>
<dbReference type="CDD" id="cd00350">
    <property type="entry name" value="rubredoxin_like"/>
    <property type="match status" value="1"/>
</dbReference>
<dbReference type="PANTHER" id="PTHR48136:SF1">
    <property type="entry name" value="RUBREDOXIN-LIKE SUPERFAMILY PROTEIN"/>
    <property type="match status" value="1"/>
</dbReference>
<dbReference type="PANTHER" id="PTHR48136">
    <property type="entry name" value="RUBREDOXIN-LIKE SUPERFAMILY PROTEIN"/>
    <property type="match status" value="1"/>
</dbReference>
<dbReference type="Proteomes" id="UP000256970">
    <property type="component" value="Unassembled WGS sequence"/>
</dbReference>
<dbReference type="AlphaFoldDB" id="A0A383WJK6"/>
<gene>
    <name evidence="1" type="ORF">BQ4739_LOCUS17755</name>
</gene>
<dbReference type="EMBL" id="FNXT01001284">
    <property type="protein sequence ID" value="SZX77402.1"/>
    <property type="molecule type" value="Genomic_DNA"/>
</dbReference>
<proteinExistence type="predicted"/>
<keyword evidence="2" id="KW-1185">Reference proteome</keyword>
<reference evidence="1 2" key="1">
    <citation type="submission" date="2016-10" db="EMBL/GenBank/DDBJ databases">
        <authorList>
            <person name="Cai Z."/>
        </authorList>
    </citation>
    <scope>NUCLEOTIDE SEQUENCE [LARGE SCALE GENOMIC DNA]</scope>
</reference>
<dbReference type="Gene3D" id="2.20.28.10">
    <property type="match status" value="1"/>
</dbReference>
<organism evidence="1 2">
    <name type="scientific">Tetradesmus obliquus</name>
    <name type="common">Green alga</name>
    <name type="synonym">Acutodesmus obliquus</name>
    <dbReference type="NCBI Taxonomy" id="3088"/>
    <lineage>
        <taxon>Eukaryota</taxon>
        <taxon>Viridiplantae</taxon>
        <taxon>Chlorophyta</taxon>
        <taxon>core chlorophytes</taxon>
        <taxon>Chlorophyceae</taxon>
        <taxon>CS clade</taxon>
        <taxon>Sphaeropleales</taxon>
        <taxon>Scenedesmaceae</taxon>
        <taxon>Tetradesmus</taxon>
    </lineage>
</organism>
<dbReference type="GO" id="GO:0005506">
    <property type="term" value="F:iron ion binding"/>
    <property type="evidence" value="ECO:0007669"/>
    <property type="project" value="InterPro"/>
</dbReference>
<dbReference type="STRING" id="3088.A0A383WJK6"/>
<dbReference type="InterPro" id="IPR024934">
    <property type="entry name" value="Rubredoxin-like_dom"/>
</dbReference>
<protein>
    <submittedName>
        <fullName evidence="1">Uncharacterized protein</fullName>
    </submittedName>
</protein>
<dbReference type="SUPFAM" id="SSF57802">
    <property type="entry name" value="Rubredoxin-like"/>
    <property type="match status" value="1"/>
</dbReference>
<name>A0A383WJK6_TETOB</name>
<dbReference type="PROSITE" id="PS50903">
    <property type="entry name" value="RUBREDOXIN_LIKE"/>
    <property type="match status" value="1"/>
</dbReference>
<dbReference type="OrthoDB" id="408899at2759"/>
<evidence type="ECO:0000313" key="2">
    <source>
        <dbReference type="Proteomes" id="UP000256970"/>
    </source>
</evidence>
<sequence>MAALQARSTVSRSFFGAKPVTRVSAAVRPVVAARQPAVVTKAFFGFGGSKASSGDAAAPQYYICIDCGYIYPDGDFKKAPGSYRCPVCNSPKGRFKVYKGAVKGKPNNTGAAIKQRFQARQW</sequence>
<accession>A0A383WJK6</accession>